<dbReference type="GO" id="GO:0002181">
    <property type="term" value="P:cytoplasmic translation"/>
    <property type="evidence" value="ECO:0007669"/>
    <property type="project" value="TreeGrafter"/>
</dbReference>
<dbReference type="PANTHER" id="PTHR12010:SF2">
    <property type="entry name" value="40S RIBOSOMAL PROTEIN S29"/>
    <property type="match status" value="1"/>
</dbReference>
<dbReference type="AlphaFoldDB" id="A0A8T4KR59"/>
<organism evidence="3 4">
    <name type="scientific">Candidatus Iainarchaeum sp</name>
    <dbReference type="NCBI Taxonomy" id="3101447"/>
    <lineage>
        <taxon>Archaea</taxon>
        <taxon>Candidatus Iainarchaeota</taxon>
        <taxon>Candidatus Iainarchaeia</taxon>
        <taxon>Candidatus Iainarchaeales</taxon>
        <taxon>Candidatus Iainarchaeaceae</taxon>
        <taxon>Candidatus Iainarchaeum</taxon>
    </lineage>
</organism>
<reference evidence="3" key="2">
    <citation type="submission" date="2021-05" db="EMBL/GenBank/DDBJ databases">
        <title>Protein family content uncovers lineage relationships and bacterial pathway maintenance mechanisms in DPANN archaea.</title>
        <authorList>
            <person name="Castelle C.J."/>
            <person name="Meheust R."/>
            <person name="Jaffe A.L."/>
            <person name="Seitz K."/>
            <person name="Gong X."/>
            <person name="Baker B.J."/>
            <person name="Banfield J.F."/>
        </authorList>
    </citation>
    <scope>NUCLEOTIDE SEQUENCE</scope>
    <source>
        <strain evidence="3">RIFCSPHIGHO2_01_FULL_AR10_44_11</strain>
    </source>
</reference>
<name>A0A8T4KR59_9ARCH</name>
<dbReference type="GO" id="GO:0008270">
    <property type="term" value="F:zinc ion binding"/>
    <property type="evidence" value="ECO:0007669"/>
    <property type="project" value="InterPro"/>
</dbReference>
<evidence type="ECO:0000313" key="4">
    <source>
        <dbReference type="Proteomes" id="UP000677687"/>
    </source>
</evidence>
<evidence type="ECO:0000313" key="3">
    <source>
        <dbReference type="EMBL" id="MBS3057513.1"/>
    </source>
</evidence>
<dbReference type="InterPro" id="IPR039744">
    <property type="entry name" value="RIbosomal_uS14_euk_arc"/>
</dbReference>
<gene>
    <name evidence="3" type="ORF">J4415_02690</name>
</gene>
<dbReference type="Pfam" id="PF00253">
    <property type="entry name" value="Ribosomal_S14"/>
    <property type="match status" value="1"/>
</dbReference>
<dbReference type="Gene3D" id="4.10.830.10">
    <property type="entry name" value="30s Ribosomal Protein S14, Chain N"/>
    <property type="match status" value="1"/>
</dbReference>
<comment type="caution">
    <text evidence="3">The sequence shown here is derived from an EMBL/GenBank/DDBJ whole genome shotgun (WGS) entry which is preliminary data.</text>
</comment>
<evidence type="ECO:0000256" key="1">
    <source>
        <dbReference type="ARBA" id="ARBA00022980"/>
    </source>
</evidence>
<dbReference type="EMBL" id="JAGVWD010000039">
    <property type="protein sequence ID" value="MBS3057513.1"/>
    <property type="molecule type" value="Genomic_DNA"/>
</dbReference>
<protein>
    <submittedName>
        <fullName evidence="3">30S ribosomal protein S14</fullName>
    </submittedName>
</protein>
<reference evidence="3" key="1">
    <citation type="submission" date="2021-03" db="EMBL/GenBank/DDBJ databases">
        <authorList>
            <person name="Jaffe A."/>
        </authorList>
    </citation>
    <scope>NUCLEOTIDE SEQUENCE</scope>
    <source>
        <strain evidence="3">RIFCSPHIGHO2_01_FULL_AR10_44_11</strain>
    </source>
</reference>
<proteinExistence type="predicted"/>
<dbReference type="GO" id="GO:0022627">
    <property type="term" value="C:cytosolic small ribosomal subunit"/>
    <property type="evidence" value="ECO:0007669"/>
    <property type="project" value="TreeGrafter"/>
</dbReference>
<dbReference type="InterPro" id="IPR043140">
    <property type="entry name" value="Ribosomal_uS14_sf"/>
</dbReference>
<dbReference type="NCBIfam" id="NF004424">
    <property type="entry name" value="PRK05766.1"/>
    <property type="match status" value="1"/>
</dbReference>
<dbReference type="Proteomes" id="UP000677687">
    <property type="component" value="Unassembled WGS sequence"/>
</dbReference>
<accession>A0A8T4KR59</accession>
<dbReference type="InterPro" id="IPR001209">
    <property type="entry name" value="Ribosomal_uS14"/>
</dbReference>
<keyword evidence="2" id="KW-0687">Ribonucleoprotein</keyword>
<dbReference type="PANTHER" id="PTHR12010">
    <property type="entry name" value="40S RIBOSOMAL PROTEIN S29"/>
    <property type="match status" value="1"/>
</dbReference>
<evidence type="ECO:0000256" key="2">
    <source>
        <dbReference type="ARBA" id="ARBA00023274"/>
    </source>
</evidence>
<dbReference type="GO" id="GO:0003735">
    <property type="term" value="F:structural constituent of ribosome"/>
    <property type="evidence" value="ECO:0007669"/>
    <property type="project" value="InterPro"/>
</dbReference>
<sequence length="50" mass="5920">MTEKINLGKKNKRTCKICGNDKGLMQKYDIGICRRCFKERADKMGFRKYT</sequence>
<keyword evidence="1 3" id="KW-0689">Ribosomal protein</keyword>